<evidence type="ECO:0000313" key="1">
    <source>
        <dbReference type="EMBL" id="EFQ83090.1"/>
    </source>
</evidence>
<dbReference type="HOGENOM" id="CLU_069341_0_0_11"/>
<dbReference type="Proteomes" id="UP000003111">
    <property type="component" value="Unassembled WGS sequence"/>
</dbReference>
<sequence length="343" mass="35659">MSSSDAAALADRLLDAQVAFHLRRLTGDDLAATVAGLAEQLLDTVGSRQIADLVDREVVAEIVGRALTDGPGSPAVAAFVELARDLVRAGPEESFALSDLVDRHEVERLVDEVMDLTPVLGRALEQLTSSPAVGATASRFMGRVVGEVLATNQAVADRVPGLGSLVSFGTRAAAGVVGAADKQLDGLLADAAGKGGTLAVRRLNRIILDTLDDPTTREAILQVWDLVAAEPIRSGGASEEDPLAGVVGAGHDLLVAVLARPEVVALGHAAVARFFDSFGGYTPAELLVELELDRAELVDWAVRLAPGIAGSMIESGELEQLLRAELGPFYASDEVARLLTGPA</sequence>
<dbReference type="AlphaFoldDB" id="E2SCY7"/>
<protein>
    <submittedName>
        <fullName evidence="1">Uncharacterized protein</fullName>
    </submittedName>
</protein>
<dbReference type="STRING" id="585531.HMPREF0063_12299"/>
<keyword evidence="2" id="KW-1185">Reference proteome</keyword>
<dbReference type="EMBL" id="ACLF03000006">
    <property type="protein sequence ID" value="EFQ83090.1"/>
    <property type="molecule type" value="Genomic_DNA"/>
</dbReference>
<evidence type="ECO:0000313" key="2">
    <source>
        <dbReference type="Proteomes" id="UP000003111"/>
    </source>
</evidence>
<gene>
    <name evidence="1" type="ORF">HMPREF0063_12299</name>
</gene>
<dbReference type="RefSeq" id="WP_007077391.1">
    <property type="nucleotide sequence ID" value="NZ_CM001024.1"/>
</dbReference>
<dbReference type="eggNOG" id="ENOG5032T7V">
    <property type="taxonomic scope" value="Bacteria"/>
</dbReference>
<dbReference type="OrthoDB" id="3759563at2"/>
<reference evidence="1" key="1">
    <citation type="submission" date="2010-08" db="EMBL/GenBank/DDBJ databases">
        <authorList>
            <person name="Muzny D."/>
            <person name="Qin X."/>
            <person name="Buhay C."/>
            <person name="Dugan-Rocha S."/>
            <person name="Ding Y."/>
            <person name="Chen G."/>
            <person name="Hawes A."/>
            <person name="Holder M."/>
            <person name="Jhangiani S."/>
            <person name="Johnson A."/>
            <person name="Khan Z."/>
            <person name="Li Z."/>
            <person name="Liu W."/>
            <person name="Liu X."/>
            <person name="Perez L."/>
            <person name="Shen H."/>
            <person name="Wang Q."/>
            <person name="Watt J."/>
            <person name="Xi L."/>
            <person name="Xin Y."/>
            <person name="Zhou J."/>
            <person name="Deng J."/>
            <person name="Jiang H."/>
            <person name="Liu Y."/>
            <person name="Qu J."/>
            <person name="Song X.-Z."/>
            <person name="Zhang L."/>
            <person name="Villasana D."/>
            <person name="Johnson A."/>
            <person name="Liu J."/>
            <person name="Liyanage D."/>
            <person name="Lorensuhewa L."/>
            <person name="Robinson T."/>
            <person name="Song A."/>
            <person name="Song B.-B."/>
            <person name="Dinh H."/>
            <person name="Thornton R."/>
            <person name="Coyle M."/>
            <person name="Francisco L."/>
            <person name="Jackson L."/>
            <person name="Javaid M."/>
            <person name="Korchina V."/>
            <person name="Kovar C."/>
            <person name="Mata R."/>
            <person name="Mathew T."/>
            <person name="Ngo R."/>
            <person name="Nguyen L."/>
            <person name="Nguyen N."/>
            <person name="Okwuonu G."/>
            <person name="Ongeri F."/>
            <person name="Pham C."/>
            <person name="Simmons D."/>
            <person name="Wilczek-Boney K."/>
            <person name="Hale W."/>
            <person name="Jakkamsetti A."/>
            <person name="Pham P."/>
            <person name="Ruth R."/>
            <person name="San Lucas F."/>
            <person name="Warren J."/>
            <person name="Zhang J."/>
            <person name="Zhao Z."/>
            <person name="Zhou C."/>
            <person name="Zhu D."/>
            <person name="Lee S."/>
            <person name="Bess C."/>
            <person name="Blankenburg K."/>
            <person name="Forbes L."/>
            <person name="Fu Q."/>
            <person name="Gubbala S."/>
            <person name="Hirani K."/>
            <person name="Jayaseelan J.C."/>
            <person name="Lara F."/>
            <person name="Munidasa M."/>
            <person name="Palculict T."/>
            <person name="Patil S."/>
            <person name="Pu L.-L."/>
            <person name="Saada N."/>
            <person name="Tang L."/>
            <person name="Weissenberger G."/>
            <person name="Zhu Y."/>
            <person name="Hemphill L."/>
            <person name="Shang Y."/>
            <person name="Youmans B."/>
            <person name="Ayvaz T."/>
            <person name="Ross M."/>
            <person name="Santibanez J."/>
            <person name="Aqrawi P."/>
            <person name="Gross S."/>
            <person name="Joshi V."/>
            <person name="Fowler G."/>
            <person name="Nazareth L."/>
            <person name="Reid J."/>
            <person name="Worley K."/>
            <person name="Petrosino J."/>
            <person name="Highlander S."/>
            <person name="Gibbs R."/>
        </authorList>
    </citation>
    <scope>NUCLEOTIDE SEQUENCE [LARGE SCALE GENOMIC DNA]</scope>
    <source>
        <strain evidence="1">DSM 15272</strain>
    </source>
</reference>
<organism evidence="1 2">
    <name type="scientific">Aeromicrobium marinum DSM 15272</name>
    <dbReference type="NCBI Taxonomy" id="585531"/>
    <lineage>
        <taxon>Bacteria</taxon>
        <taxon>Bacillati</taxon>
        <taxon>Actinomycetota</taxon>
        <taxon>Actinomycetes</taxon>
        <taxon>Propionibacteriales</taxon>
        <taxon>Nocardioidaceae</taxon>
        <taxon>Aeromicrobium</taxon>
    </lineage>
</organism>
<proteinExistence type="predicted"/>
<comment type="caution">
    <text evidence="1">The sequence shown here is derived from an EMBL/GenBank/DDBJ whole genome shotgun (WGS) entry which is preliminary data.</text>
</comment>
<accession>E2SCY7</accession>
<name>E2SCY7_9ACTN</name>